<dbReference type="InterPro" id="IPR025334">
    <property type="entry name" value="DUF4240"/>
</dbReference>
<sequence length="177" mass="19688">MDRDRFWEIVDQARGQATDPADAADVAERSAALLAGCGPEEIVRAQQILWELMAASYRAPLWAAAYLINDGCSDDLFDYFRGWLIAQGRSDFERVVEDPDALAALPAIREAVDEGMDLGGEDMLNIALEAYETATGAELPGDSFTIDYPELDPAWDFDFDDFERIAERLPRVAELYA</sequence>
<name>A0A6G4UCU4_9ACTN</name>
<evidence type="ECO:0000313" key="3">
    <source>
        <dbReference type="Proteomes" id="UP000481583"/>
    </source>
</evidence>
<organism evidence="2 3">
    <name type="scientific">Streptomyces coryli</name>
    <dbReference type="NCBI Taxonomy" id="1128680"/>
    <lineage>
        <taxon>Bacteria</taxon>
        <taxon>Bacillati</taxon>
        <taxon>Actinomycetota</taxon>
        <taxon>Actinomycetes</taxon>
        <taxon>Kitasatosporales</taxon>
        <taxon>Streptomycetaceae</taxon>
        <taxon>Streptomyces</taxon>
    </lineage>
</organism>
<dbReference type="AlphaFoldDB" id="A0A6G4UCU4"/>
<gene>
    <name evidence="2" type="ORF">G5C51_35595</name>
</gene>
<reference evidence="2 3" key="1">
    <citation type="submission" date="2020-02" db="EMBL/GenBank/DDBJ databases">
        <title>Whole-genome analyses of novel actinobacteria.</title>
        <authorList>
            <person name="Sahin N."/>
        </authorList>
    </citation>
    <scope>NUCLEOTIDE SEQUENCE [LARGE SCALE GENOMIC DNA]</scope>
    <source>
        <strain evidence="2 3">A7024</strain>
    </source>
</reference>
<comment type="caution">
    <text evidence="2">The sequence shown here is derived from an EMBL/GenBank/DDBJ whole genome shotgun (WGS) entry which is preliminary data.</text>
</comment>
<dbReference type="EMBL" id="JAAKZV010000268">
    <property type="protein sequence ID" value="NGN69198.1"/>
    <property type="molecule type" value="Genomic_DNA"/>
</dbReference>
<proteinExistence type="predicted"/>
<feature type="domain" description="DUF4240" evidence="1">
    <location>
        <begin position="1"/>
        <end position="132"/>
    </location>
</feature>
<dbReference type="Proteomes" id="UP000481583">
    <property type="component" value="Unassembled WGS sequence"/>
</dbReference>
<protein>
    <submittedName>
        <fullName evidence="2">DUF4240 domain-containing protein</fullName>
    </submittedName>
</protein>
<dbReference type="RefSeq" id="WP_165243908.1">
    <property type="nucleotide sequence ID" value="NZ_JAAKZV010000268.1"/>
</dbReference>
<accession>A0A6G4UCU4</accession>
<keyword evidence="3" id="KW-1185">Reference proteome</keyword>
<evidence type="ECO:0000259" key="1">
    <source>
        <dbReference type="Pfam" id="PF14024"/>
    </source>
</evidence>
<evidence type="ECO:0000313" key="2">
    <source>
        <dbReference type="EMBL" id="NGN69198.1"/>
    </source>
</evidence>
<dbReference type="Pfam" id="PF14024">
    <property type="entry name" value="DUF4240"/>
    <property type="match status" value="1"/>
</dbReference>